<name>A0A366KBF9_9BIFI</name>
<proteinExistence type="predicted"/>
<protein>
    <submittedName>
        <fullName evidence="1">Uncharacterized protein</fullName>
    </submittedName>
</protein>
<dbReference type="RefSeq" id="WP_113859427.1">
    <property type="nucleotide sequence ID" value="NZ_PDCG01000001.1"/>
</dbReference>
<dbReference type="EMBL" id="PDCG01000001">
    <property type="protein sequence ID" value="RBP98453.1"/>
    <property type="molecule type" value="Genomic_DNA"/>
</dbReference>
<dbReference type="OrthoDB" id="3194815at2"/>
<comment type="caution">
    <text evidence="1">The sequence shown here is derived from an EMBL/GenBank/DDBJ whole genome shotgun (WGS) entry which is preliminary data.</text>
</comment>
<evidence type="ECO:0000313" key="2">
    <source>
        <dbReference type="Proteomes" id="UP000252530"/>
    </source>
</evidence>
<keyword evidence="2" id="KW-1185">Reference proteome</keyword>
<gene>
    <name evidence="1" type="ORF">CRD60_00890</name>
</gene>
<organism evidence="1 2">
    <name type="scientific">Bifidobacterium aemilianum</name>
    <dbReference type="NCBI Taxonomy" id="2493120"/>
    <lineage>
        <taxon>Bacteria</taxon>
        <taxon>Bacillati</taxon>
        <taxon>Actinomycetota</taxon>
        <taxon>Actinomycetes</taxon>
        <taxon>Bifidobacteriales</taxon>
        <taxon>Bifidobacteriaceae</taxon>
        <taxon>Bifidobacterium</taxon>
    </lineage>
</organism>
<dbReference type="AlphaFoldDB" id="A0A366KBF9"/>
<sequence length="86" mass="10155">MAKTENITRYECDRCHQAAYLTGDDPRRSDWRQIRRYTSDGVEAERLLCAVCYRDYRNLAVSQDSDFNRWMIQPTVADDKSKEGRS</sequence>
<dbReference type="Proteomes" id="UP000252530">
    <property type="component" value="Unassembled WGS sequence"/>
</dbReference>
<accession>A0A366KBF9</accession>
<reference evidence="1 2" key="1">
    <citation type="submission" date="2017-10" db="EMBL/GenBank/DDBJ databases">
        <title>Bifidobacterium xylocopum sp. nov. and Bifidobacterium aemilianum sp. nov., from the carpenter bee (Xylocopa violacea) digestive tract.</title>
        <authorList>
            <person name="Alberoni D."/>
            <person name="Baffoni L."/>
            <person name="Di Gioia D."/>
            <person name="Gaggia F."/>
            <person name="Biavati B."/>
        </authorList>
    </citation>
    <scope>NUCLEOTIDE SEQUENCE [LARGE SCALE GENOMIC DNA]</scope>
    <source>
        <strain evidence="1 2">XV10</strain>
    </source>
</reference>
<evidence type="ECO:0000313" key="1">
    <source>
        <dbReference type="EMBL" id="RBP98453.1"/>
    </source>
</evidence>